<dbReference type="AlphaFoldDB" id="A0A2P2KIS7"/>
<organism evidence="1">
    <name type="scientific">Rhizophora mucronata</name>
    <name type="common">Asiatic mangrove</name>
    <dbReference type="NCBI Taxonomy" id="61149"/>
    <lineage>
        <taxon>Eukaryota</taxon>
        <taxon>Viridiplantae</taxon>
        <taxon>Streptophyta</taxon>
        <taxon>Embryophyta</taxon>
        <taxon>Tracheophyta</taxon>
        <taxon>Spermatophyta</taxon>
        <taxon>Magnoliopsida</taxon>
        <taxon>eudicotyledons</taxon>
        <taxon>Gunneridae</taxon>
        <taxon>Pentapetalae</taxon>
        <taxon>rosids</taxon>
        <taxon>fabids</taxon>
        <taxon>Malpighiales</taxon>
        <taxon>Rhizophoraceae</taxon>
        <taxon>Rhizophora</taxon>
    </lineage>
</organism>
<proteinExistence type="predicted"/>
<accession>A0A2P2KIS7</accession>
<evidence type="ECO:0000313" key="1">
    <source>
        <dbReference type="EMBL" id="MBX05626.1"/>
    </source>
</evidence>
<dbReference type="EMBL" id="GGEC01025142">
    <property type="protein sequence ID" value="MBX05626.1"/>
    <property type="molecule type" value="Transcribed_RNA"/>
</dbReference>
<reference evidence="1" key="1">
    <citation type="submission" date="2018-02" db="EMBL/GenBank/DDBJ databases">
        <title>Rhizophora mucronata_Transcriptome.</title>
        <authorList>
            <person name="Meera S.P."/>
            <person name="Sreeshan A."/>
            <person name="Augustine A."/>
        </authorList>
    </citation>
    <scope>NUCLEOTIDE SEQUENCE</scope>
    <source>
        <tissue evidence="1">Leaf</tissue>
    </source>
</reference>
<name>A0A2P2KIS7_RHIMU</name>
<sequence>MLRYRVLVKRNLVGEVMKIGETGFTVAAAQRVGAAAAAVL</sequence>
<protein>
    <submittedName>
        <fullName evidence="1">Uncharacterized protein LOC105647655 isoform X2</fullName>
    </submittedName>
</protein>